<evidence type="ECO:0000259" key="3">
    <source>
        <dbReference type="Pfam" id="PF26107"/>
    </source>
</evidence>
<dbReference type="EMBL" id="FOBI01000015">
    <property type="protein sequence ID" value="SEL60660.1"/>
    <property type="molecule type" value="Genomic_DNA"/>
</dbReference>
<feature type="domain" description="DNA-binding transcriptional repressor CapW winged helix-turn-helix" evidence="4">
    <location>
        <begin position="38"/>
        <end position="104"/>
    </location>
</feature>
<dbReference type="InterPro" id="IPR059020">
    <property type="entry name" value="CapW_CTD"/>
</dbReference>
<dbReference type="PANTHER" id="PTHR34580">
    <property type="match status" value="1"/>
</dbReference>
<dbReference type="Pfam" id="PF13280">
    <property type="entry name" value="WYL"/>
    <property type="match status" value="1"/>
</dbReference>
<keyword evidence="6" id="KW-1185">Reference proteome</keyword>
<dbReference type="RefSeq" id="WP_048609063.1">
    <property type="nucleotide sequence ID" value="NZ_FOBI01000015.1"/>
</dbReference>
<feature type="region of interest" description="Disordered" evidence="1">
    <location>
        <begin position="1"/>
        <end position="21"/>
    </location>
</feature>
<reference evidence="6" key="1">
    <citation type="submission" date="2016-10" db="EMBL/GenBank/DDBJ databases">
        <authorList>
            <person name="Varghese N."/>
            <person name="Submissions S."/>
        </authorList>
    </citation>
    <scope>NUCLEOTIDE SEQUENCE [LARGE SCALE GENOMIC DNA]</scope>
    <source>
        <strain evidence="6">CGMCC 1.9127</strain>
    </source>
</reference>
<organism evidence="5 6">
    <name type="scientific">Colwellia chukchiensis</name>
    <dbReference type="NCBI Taxonomy" id="641665"/>
    <lineage>
        <taxon>Bacteria</taxon>
        <taxon>Pseudomonadati</taxon>
        <taxon>Pseudomonadota</taxon>
        <taxon>Gammaproteobacteria</taxon>
        <taxon>Alteromonadales</taxon>
        <taxon>Colwelliaceae</taxon>
        <taxon>Colwellia</taxon>
    </lineage>
</organism>
<dbReference type="InterPro" id="IPR026881">
    <property type="entry name" value="WYL_dom"/>
</dbReference>
<accession>A0A1H7RK52</accession>
<dbReference type="Proteomes" id="UP000199297">
    <property type="component" value="Unassembled WGS sequence"/>
</dbReference>
<dbReference type="InterPro" id="IPR059019">
    <property type="entry name" value="WHD_CapW"/>
</dbReference>
<proteinExistence type="predicted"/>
<dbReference type="GO" id="GO:0003677">
    <property type="term" value="F:DNA binding"/>
    <property type="evidence" value="ECO:0007669"/>
    <property type="project" value="UniProtKB-KW"/>
</dbReference>
<feature type="domain" description="DNA-binding transcriptional repressor CapW C-terminal dimerisation" evidence="3">
    <location>
        <begin position="240"/>
        <end position="308"/>
    </location>
</feature>
<dbReference type="OrthoDB" id="6400324at2"/>
<evidence type="ECO:0000259" key="4">
    <source>
        <dbReference type="Pfam" id="PF26109"/>
    </source>
</evidence>
<feature type="domain" description="WYL" evidence="2">
    <location>
        <begin position="146"/>
        <end position="218"/>
    </location>
</feature>
<dbReference type="STRING" id="641665.GCA_002104455_01400"/>
<evidence type="ECO:0000313" key="5">
    <source>
        <dbReference type="EMBL" id="SEL60660.1"/>
    </source>
</evidence>
<protein>
    <submittedName>
        <fullName evidence="5">Predicted DNA-binding transcriptional regulator YafY, contains an HTH and WYL domains</fullName>
    </submittedName>
</protein>
<dbReference type="Pfam" id="PF26109">
    <property type="entry name" value="WHD_BrxR"/>
    <property type="match status" value="1"/>
</dbReference>
<evidence type="ECO:0000313" key="6">
    <source>
        <dbReference type="Proteomes" id="UP000199297"/>
    </source>
</evidence>
<dbReference type="PROSITE" id="PS52050">
    <property type="entry name" value="WYL"/>
    <property type="match status" value="1"/>
</dbReference>
<name>A0A1H7RK52_9GAMM</name>
<gene>
    <name evidence="5" type="ORF">SAMN05216262_11512</name>
</gene>
<dbReference type="InterPro" id="IPR016634">
    <property type="entry name" value="CapW-like"/>
</dbReference>
<dbReference type="PANTHER" id="PTHR34580:SF3">
    <property type="entry name" value="PROTEIN PAFB"/>
    <property type="match status" value="1"/>
</dbReference>
<dbReference type="PIRSF" id="PIRSF015558">
    <property type="entry name" value="Txn_reg_DeoR_prd"/>
    <property type="match status" value="1"/>
</dbReference>
<dbReference type="InterPro" id="IPR051534">
    <property type="entry name" value="CBASS_pafABC_assoc_protein"/>
</dbReference>
<dbReference type="AlphaFoldDB" id="A0A1H7RK52"/>
<dbReference type="Pfam" id="PF26107">
    <property type="entry name" value="BrxR_CTD"/>
    <property type="match status" value="1"/>
</dbReference>
<evidence type="ECO:0000256" key="1">
    <source>
        <dbReference type="SAM" id="MobiDB-lite"/>
    </source>
</evidence>
<keyword evidence="5" id="KW-0238">DNA-binding</keyword>
<evidence type="ECO:0000259" key="2">
    <source>
        <dbReference type="Pfam" id="PF13280"/>
    </source>
</evidence>
<feature type="compositionally biased region" description="Polar residues" evidence="1">
    <location>
        <begin position="1"/>
        <end position="12"/>
    </location>
</feature>
<sequence length="326" mass="36226">MTNDGLKQTVPASSLAKEGAKGKPDRLLQIAQLPQATRDRIAHIDFTLLFKGEAVRADLVDRFSIAAAQATKDFTMYRELAPSNIEYDQKLKLHKRGEAFEPLFDYDVVRTLATISQGYGDGFSGKVKPPLACEAPYHLNKPSLSIVAKVTEAIHKGKALSITYVSLSSGETTREIVPHTLVDNGLRWHVRGFDRKHGQSGAPNGFRDFVLTRIKAAVVLEDSILSEAELETQDRQWNRFVELELVPHPRIEHSEAIELDYGMKGGVLKIEIRAATAGYLLRQWNVDCSKAAQLKTPEFHLWLKNYQTLYGVGNLAIAPGFDSVTA</sequence>